<evidence type="ECO:0000256" key="1">
    <source>
        <dbReference type="SAM" id="SignalP"/>
    </source>
</evidence>
<gene>
    <name evidence="2" type="ORF">DVW87_03940</name>
</gene>
<feature type="chain" id="PRO_5016753027" evidence="1">
    <location>
        <begin position="22"/>
        <end position="137"/>
    </location>
</feature>
<name>A0A369VYD0_9SPHN</name>
<keyword evidence="1" id="KW-0732">Signal</keyword>
<protein>
    <submittedName>
        <fullName evidence="2">Uncharacterized protein</fullName>
    </submittedName>
</protein>
<dbReference type="EMBL" id="QQNB01000001">
    <property type="protein sequence ID" value="RDE06839.1"/>
    <property type="molecule type" value="Genomic_DNA"/>
</dbReference>
<reference evidence="2 3" key="1">
    <citation type="submission" date="2018-07" db="EMBL/GenBank/DDBJ databases">
        <title>a novel species of Sphingomonas isolated from the rhizosphere soil of Araceae plant.</title>
        <authorList>
            <person name="Zhiyong W."/>
            <person name="Qinglan Z."/>
            <person name="Zhiwei F."/>
            <person name="Ding X."/>
            <person name="Gejiao W."/>
            <person name="Shixue Z."/>
        </authorList>
    </citation>
    <scope>NUCLEOTIDE SEQUENCE [LARGE SCALE GENOMIC DNA]</scope>
    <source>
        <strain evidence="2 3">WZY 27</strain>
    </source>
</reference>
<dbReference type="OrthoDB" id="7472509at2"/>
<feature type="signal peptide" evidence="1">
    <location>
        <begin position="1"/>
        <end position="21"/>
    </location>
</feature>
<sequence length="137" mass="14699">MTALLLASVLALQATPGPAPAPVAGDVPTDWGALAELPYVNVPRLRGSYVRFVVEEVRSGRCDIAPDADGTFRVRVPLVVQLSATGTVKRMVPAAIGCPTVEQYTVGLVQNLTRGNVRLASMQGDGWYRTAMNFTWK</sequence>
<comment type="caution">
    <text evidence="2">The sequence shown here is derived from an EMBL/GenBank/DDBJ whole genome shotgun (WGS) entry which is preliminary data.</text>
</comment>
<proteinExistence type="predicted"/>
<keyword evidence="3" id="KW-1185">Reference proteome</keyword>
<evidence type="ECO:0000313" key="3">
    <source>
        <dbReference type="Proteomes" id="UP000253918"/>
    </source>
</evidence>
<dbReference type="RefSeq" id="WP_114686418.1">
    <property type="nucleotide sequence ID" value="NZ_QQNB01000001.1"/>
</dbReference>
<evidence type="ECO:0000313" key="2">
    <source>
        <dbReference type="EMBL" id="RDE06839.1"/>
    </source>
</evidence>
<dbReference type="Proteomes" id="UP000253918">
    <property type="component" value="Unassembled WGS sequence"/>
</dbReference>
<organism evidence="2 3">
    <name type="scientific">Sphingomonas aracearum</name>
    <dbReference type="NCBI Taxonomy" id="2283317"/>
    <lineage>
        <taxon>Bacteria</taxon>
        <taxon>Pseudomonadati</taxon>
        <taxon>Pseudomonadota</taxon>
        <taxon>Alphaproteobacteria</taxon>
        <taxon>Sphingomonadales</taxon>
        <taxon>Sphingomonadaceae</taxon>
        <taxon>Sphingomonas</taxon>
    </lineage>
</organism>
<accession>A0A369VYD0</accession>
<dbReference type="AlphaFoldDB" id="A0A369VYD0"/>